<dbReference type="EMBL" id="FNQP01000018">
    <property type="protein sequence ID" value="SEA91581.1"/>
    <property type="molecule type" value="Genomic_DNA"/>
</dbReference>
<name>A0A1H4F2Y4_9GAMM</name>
<dbReference type="Pfam" id="PF01850">
    <property type="entry name" value="PIN"/>
    <property type="match status" value="1"/>
</dbReference>
<dbReference type="PANTHER" id="PTHR38826">
    <property type="entry name" value="RIBONUCLEASE VAPC13"/>
    <property type="match status" value="1"/>
</dbReference>
<proteinExistence type="predicted"/>
<dbReference type="PANTHER" id="PTHR38826:SF5">
    <property type="entry name" value="RIBONUCLEASE VAPC13"/>
    <property type="match status" value="1"/>
</dbReference>
<organism evidence="2 3">
    <name type="scientific">Thiothrix caldifontis</name>
    <dbReference type="NCBI Taxonomy" id="525918"/>
    <lineage>
        <taxon>Bacteria</taxon>
        <taxon>Pseudomonadati</taxon>
        <taxon>Pseudomonadota</taxon>
        <taxon>Gammaproteobacteria</taxon>
        <taxon>Thiotrichales</taxon>
        <taxon>Thiotrichaceae</taxon>
        <taxon>Thiothrix</taxon>
    </lineage>
</organism>
<dbReference type="Gene3D" id="3.40.50.1010">
    <property type="entry name" value="5'-nuclease"/>
    <property type="match status" value="1"/>
</dbReference>
<dbReference type="Proteomes" id="UP000199397">
    <property type="component" value="Unassembled WGS sequence"/>
</dbReference>
<dbReference type="CDD" id="cd18692">
    <property type="entry name" value="PIN_VapC-like"/>
    <property type="match status" value="1"/>
</dbReference>
<dbReference type="AlphaFoldDB" id="A0A1H4F2Y4"/>
<evidence type="ECO:0000313" key="2">
    <source>
        <dbReference type="EMBL" id="SEA91581.1"/>
    </source>
</evidence>
<reference evidence="2 3" key="1">
    <citation type="submission" date="2016-10" db="EMBL/GenBank/DDBJ databases">
        <authorList>
            <person name="de Groot N.N."/>
        </authorList>
    </citation>
    <scope>NUCLEOTIDE SEQUENCE [LARGE SCALE GENOMIC DNA]</scope>
    <source>
        <strain evidence="2 3">DSM 21228</strain>
    </source>
</reference>
<gene>
    <name evidence="2" type="ORF">SAMN05660964_02813</name>
</gene>
<feature type="domain" description="PIN" evidence="1">
    <location>
        <begin position="9"/>
        <end position="124"/>
    </location>
</feature>
<evidence type="ECO:0000259" key="1">
    <source>
        <dbReference type="Pfam" id="PF01850"/>
    </source>
</evidence>
<dbReference type="InterPro" id="IPR029060">
    <property type="entry name" value="PIN-like_dom_sf"/>
</dbReference>
<keyword evidence="3" id="KW-1185">Reference proteome</keyword>
<dbReference type="InterPro" id="IPR052106">
    <property type="entry name" value="PINc/VapC_TA"/>
</dbReference>
<accession>A0A1H4F2Y4</accession>
<dbReference type="SUPFAM" id="SSF88723">
    <property type="entry name" value="PIN domain-like"/>
    <property type="match status" value="1"/>
</dbReference>
<dbReference type="STRING" id="525918.SAMN05660964_02813"/>
<protein>
    <submittedName>
        <fullName evidence="2">Predicted nucleic acid-binding protein, contains PIN domain</fullName>
    </submittedName>
</protein>
<evidence type="ECO:0000313" key="3">
    <source>
        <dbReference type="Proteomes" id="UP000199397"/>
    </source>
</evidence>
<sequence>MNCMKERSFLDTNILLYTDDSKEPEKQAQALALLKSGWQTGNAVISTQVLQEYFAAATRKLSVPVETARRKIELLSARADVFSIAPDDIVQAIDLHRLHNFSFWDSLIVRMAQKSACTVLLSEDMQDGRVIGNVRIVNPFA</sequence>
<dbReference type="InterPro" id="IPR002716">
    <property type="entry name" value="PIN_dom"/>
</dbReference>